<accession>A0A3A1U1S3</accession>
<dbReference type="InterPro" id="IPR011008">
    <property type="entry name" value="Dimeric_a/b-barrel"/>
</dbReference>
<name>A0A3A1U1S3_9MICO</name>
<dbReference type="EMBL" id="QXTG01000001">
    <property type="protein sequence ID" value="RIX30865.1"/>
    <property type="molecule type" value="Genomic_DNA"/>
</dbReference>
<dbReference type="SUPFAM" id="SSF54909">
    <property type="entry name" value="Dimeric alpha+beta barrel"/>
    <property type="match status" value="1"/>
</dbReference>
<organism evidence="1 2">
    <name type="scientific">Amnibacterium setariae</name>
    <dbReference type="NCBI Taxonomy" id="2306585"/>
    <lineage>
        <taxon>Bacteria</taxon>
        <taxon>Bacillati</taxon>
        <taxon>Actinomycetota</taxon>
        <taxon>Actinomycetes</taxon>
        <taxon>Micrococcales</taxon>
        <taxon>Microbacteriaceae</taxon>
        <taxon>Amnibacterium</taxon>
    </lineage>
</organism>
<proteinExistence type="predicted"/>
<dbReference type="RefSeq" id="WP_119481227.1">
    <property type="nucleotide sequence ID" value="NZ_QXTG01000001.1"/>
</dbReference>
<protein>
    <submittedName>
        <fullName evidence="1">Transcription initiation protein</fullName>
    </submittedName>
</protein>
<reference evidence="2" key="1">
    <citation type="submission" date="2018-09" db="EMBL/GenBank/DDBJ databases">
        <authorList>
            <person name="Kim I."/>
        </authorList>
    </citation>
    <scope>NUCLEOTIDE SEQUENCE [LARGE SCALE GENOMIC DNA]</scope>
    <source>
        <strain evidence="2">DD4a</strain>
    </source>
</reference>
<dbReference type="AlphaFoldDB" id="A0A3A1U1S3"/>
<dbReference type="OrthoDB" id="3212458at2"/>
<dbReference type="Proteomes" id="UP000265742">
    <property type="component" value="Unassembled WGS sequence"/>
</dbReference>
<gene>
    <name evidence="1" type="ORF">D1781_05585</name>
</gene>
<keyword evidence="2" id="KW-1185">Reference proteome</keyword>
<dbReference type="Gene3D" id="3.30.70.1060">
    <property type="entry name" value="Dimeric alpha+beta barrel"/>
    <property type="match status" value="1"/>
</dbReference>
<comment type="caution">
    <text evidence="1">The sequence shown here is derived from an EMBL/GenBank/DDBJ whole genome shotgun (WGS) entry which is preliminary data.</text>
</comment>
<evidence type="ECO:0000313" key="2">
    <source>
        <dbReference type="Proteomes" id="UP000265742"/>
    </source>
</evidence>
<sequence>MTHWLISFPSAAMRIPEEDLPDVVRDSHAMVRRAKDAGVWRFGGGVDEAVEPVRVHADGGTDRGPEAGLTHLDGGFAVLELATREEALVWAARFAAACRCPQELRAFGAGSEAS</sequence>
<evidence type="ECO:0000313" key="1">
    <source>
        <dbReference type="EMBL" id="RIX30865.1"/>
    </source>
</evidence>